<proteinExistence type="predicted"/>
<feature type="domain" description="Reverse transcriptase Ty1/copia-type" evidence="1">
    <location>
        <begin position="11"/>
        <end position="167"/>
    </location>
</feature>
<protein>
    <recommendedName>
        <fullName evidence="1">Reverse transcriptase Ty1/copia-type domain-containing protein</fullName>
    </recommendedName>
</protein>
<organism evidence="2 3">
    <name type="scientific">Klebsormidium nitens</name>
    <name type="common">Green alga</name>
    <name type="synonym">Ulothrix nitens</name>
    <dbReference type="NCBI Taxonomy" id="105231"/>
    <lineage>
        <taxon>Eukaryota</taxon>
        <taxon>Viridiplantae</taxon>
        <taxon>Streptophyta</taxon>
        <taxon>Klebsormidiophyceae</taxon>
        <taxon>Klebsormidiales</taxon>
        <taxon>Klebsormidiaceae</taxon>
        <taxon>Klebsormidium</taxon>
    </lineage>
</organism>
<name>A0A1Y1IWB1_KLENI</name>
<dbReference type="EMBL" id="DF238304">
    <property type="protein sequence ID" value="GAQ93196.1"/>
    <property type="molecule type" value="Genomic_DNA"/>
</dbReference>
<evidence type="ECO:0000259" key="1">
    <source>
        <dbReference type="Pfam" id="PF07727"/>
    </source>
</evidence>
<dbReference type="AlphaFoldDB" id="A0A1Y1IWB1"/>
<dbReference type="Pfam" id="PF07727">
    <property type="entry name" value="RVT_2"/>
    <property type="match status" value="1"/>
</dbReference>
<reference evidence="2 3" key="1">
    <citation type="journal article" date="2014" name="Nat. Commun.">
        <title>Klebsormidium flaccidum genome reveals primary factors for plant terrestrial adaptation.</title>
        <authorList>
            <person name="Hori K."/>
            <person name="Maruyama F."/>
            <person name="Fujisawa T."/>
            <person name="Togashi T."/>
            <person name="Yamamoto N."/>
            <person name="Seo M."/>
            <person name="Sato S."/>
            <person name="Yamada T."/>
            <person name="Mori H."/>
            <person name="Tajima N."/>
            <person name="Moriyama T."/>
            <person name="Ikeuchi M."/>
            <person name="Watanabe M."/>
            <person name="Wada H."/>
            <person name="Kobayashi K."/>
            <person name="Saito M."/>
            <person name="Masuda T."/>
            <person name="Sasaki-Sekimoto Y."/>
            <person name="Mashiguchi K."/>
            <person name="Awai K."/>
            <person name="Shimojima M."/>
            <person name="Masuda S."/>
            <person name="Iwai M."/>
            <person name="Nobusawa T."/>
            <person name="Narise T."/>
            <person name="Kondo S."/>
            <person name="Saito H."/>
            <person name="Sato R."/>
            <person name="Murakawa M."/>
            <person name="Ihara Y."/>
            <person name="Oshima-Yamada Y."/>
            <person name="Ohtaka K."/>
            <person name="Satoh M."/>
            <person name="Sonobe K."/>
            <person name="Ishii M."/>
            <person name="Ohtani R."/>
            <person name="Kanamori-Sato M."/>
            <person name="Honoki R."/>
            <person name="Miyazaki D."/>
            <person name="Mochizuki H."/>
            <person name="Umetsu J."/>
            <person name="Higashi K."/>
            <person name="Shibata D."/>
            <person name="Kamiya Y."/>
            <person name="Sato N."/>
            <person name="Nakamura Y."/>
            <person name="Tabata S."/>
            <person name="Ida S."/>
            <person name="Kurokawa K."/>
            <person name="Ohta H."/>
        </authorList>
    </citation>
    <scope>NUCLEOTIDE SEQUENCE [LARGE SCALE GENOMIC DNA]</scope>
    <source>
        <strain evidence="2 3">NIES-2285</strain>
    </source>
</reference>
<gene>
    <name evidence="2" type="ORF">KFL_013550010</name>
</gene>
<dbReference type="OrthoDB" id="411615at2759"/>
<evidence type="ECO:0000313" key="3">
    <source>
        <dbReference type="Proteomes" id="UP000054558"/>
    </source>
</evidence>
<dbReference type="InterPro" id="IPR013103">
    <property type="entry name" value="RVT_2"/>
</dbReference>
<dbReference type="Proteomes" id="UP000054558">
    <property type="component" value="Unassembled WGS sequence"/>
</dbReference>
<keyword evidence="3" id="KW-1185">Reference proteome</keyword>
<dbReference type="SUPFAM" id="SSF56672">
    <property type="entry name" value="DNA/RNA polymerases"/>
    <property type="match status" value="1"/>
</dbReference>
<evidence type="ECO:0000313" key="2">
    <source>
        <dbReference type="EMBL" id="GAQ93196.1"/>
    </source>
</evidence>
<sequence>MDEEMQSLLENRTWELAKKPEGVKPVPMKWVYKIKRDAFGIVERYKSRMVAKGYLQKQGIDFEEIYAPVTKHTTLRALPAAVAERHLELHQLDVKPAFLKGELEEEIRMQHPQGYEQGGFGMVCRLKRIQYGLRQAPRVWHTRLKEELEDFEFVAFLADAALFSGVGNGERVYLIGSAEQLNRTLEERARALQGCDVEAGGFCGNIVIASYTQNRVPSSVYGKLPWEMFYGEERLRRAENEATSELSAEDKEIVESLKPGTLWYGLVMTPDNIQRYVELCLALCPEDYLKMKPACRFPEDQLTSRLSAQLS</sequence>
<accession>A0A1Y1IWB1</accession>
<dbReference type="STRING" id="105231.A0A1Y1IWB1"/>
<dbReference type="InterPro" id="IPR043502">
    <property type="entry name" value="DNA/RNA_pol_sf"/>
</dbReference>